<dbReference type="EMBL" id="PZJJ01000038">
    <property type="protein sequence ID" value="PTL37675.1"/>
    <property type="molecule type" value="Genomic_DNA"/>
</dbReference>
<keyword evidence="3" id="KW-0418">Kinase</keyword>
<evidence type="ECO:0000259" key="5">
    <source>
        <dbReference type="Pfam" id="PF14689"/>
    </source>
</evidence>
<keyword evidence="2" id="KW-0808">Transferase</keyword>
<dbReference type="GO" id="GO:0000155">
    <property type="term" value="F:phosphorelay sensor kinase activity"/>
    <property type="evidence" value="ECO:0007669"/>
    <property type="project" value="InterPro"/>
</dbReference>
<dbReference type="InterPro" id="IPR039506">
    <property type="entry name" value="SPOB_a"/>
</dbReference>
<evidence type="ECO:0000259" key="4">
    <source>
        <dbReference type="Pfam" id="PF14682"/>
    </source>
</evidence>
<comment type="caution">
    <text evidence="6">The sequence shown here is derived from an EMBL/GenBank/DDBJ whole genome shotgun (WGS) entry which is preliminary data.</text>
</comment>
<reference evidence="6 7" key="1">
    <citation type="submission" date="2018-03" db="EMBL/GenBank/DDBJ databases">
        <title>Alkalicoccus saliphilus sp. nov., isolated from a mineral pool.</title>
        <authorList>
            <person name="Zhao B."/>
        </authorList>
    </citation>
    <scope>NUCLEOTIDE SEQUENCE [LARGE SCALE GENOMIC DNA]</scope>
    <source>
        <strain evidence="6 7">6AG</strain>
    </source>
</reference>
<dbReference type="Gene3D" id="1.10.287.130">
    <property type="match status" value="1"/>
</dbReference>
<dbReference type="InterPro" id="IPR037100">
    <property type="entry name" value="Spo0B_C_sf"/>
</dbReference>
<feature type="domain" description="Sporulation initiation phosphotransferase B C-terminal" evidence="4">
    <location>
        <begin position="60"/>
        <end position="160"/>
    </location>
</feature>
<evidence type="ECO:0000256" key="3">
    <source>
        <dbReference type="ARBA" id="ARBA00022777"/>
    </source>
</evidence>
<sequence>MQDAHKVVEALRHYRHDYLNDIQLIKSYTALGKTEKVNQVIDRISRRAEQESRLSSLNAPMLAEFLLTYNGGSPMVPLETVKVYSSGDDWSGEEAEALNFLKEFTSWADKATDTSVTARVAVTLKSENSRLLIVEFNGSLQQNEIPYFLKKNNVELDWHSTSVNARIRLDV</sequence>
<dbReference type="InterPro" id="IPR016120">
    <property type="entry name" value="Sig_transdc_His_kin_SpoOB"/>
</dbReference>
<gene>
    <name evidence="6" type="ORF">C6Y45_15320</name>
</gene>
<evidence type="ECO:0000256" key="2">
    <source>
        <dbReference type="ARBA" id="ARBA00022679"/>
    </source>
</evidence>
<dbReference type="Pfam" id="PF14689">
    <property type="entry name" value="SPOB_a"/>
    <property type="match status" value="1"/>
</dbReference>
<evidence type="ECO:0000313" key="7">
    <source>
        <dbReference type="Proteomes" id="UP000240509"/>
    </source>
</evidence>
<dbReference type="Proteomes" id="UP000240509">
    <property type="component" value="Unassembled WGS sequence"/>
</dbReference>
<name>A0A2T4U2U9_9BACI</name>
<dbReference type="OrthoDB" id="2375606at2"/>
<dbReference type="SUPFAM" id="SSF55890">
    <property type="entry name" value="Sporulation response regulatory protein Spo0B"/>
    <property type="match status" value="1"/>
</dbReference>
<accession>A0A2T4U2U9</accession>
<keyword evidence="1" id="KW-0597">Phosphoprotein</keyword>
<dbReference type="Gene3D" id="3.30.565.30">
    <property type="entry name" value="Sporulation initiation phosphotransferase B (SpoOB), C-terminal domain"/>
    <property type="match status" value="1"/>
</dbReference>
<feature type="domain" description="SpoOB alpha-helical" evidence="5">
    <location>
        <begin position="2"/>
        <end position="56"/>
    </location>
</feature>
<organism evidence="6 7">
    <name type="scientific">Alkalicoccus saliphilus</name>
    <dbReference type="NCBI Taxonomy" id="200989"/>
    <lineage>
        <taxon>Bacteria</taxon>
        <taxon>Bacillati</taxon>
        <taxon>Bacillota</taxon>
        <taxon>Bacilli</taxon>
        <taxon>Bacillales</taxon>
        <taxon>Bacillaceae</taxon>
        <taxon>Alkalicoccus</taxon>
    </lineage>
</organism>
<dbReference type="RefSeq" id="WP_107586092.1">
    <property type="nucleotide sequence ID" value="NZ_PZJJ01000038.1"/>
</dbReference>
<protein>
    <recommendedName>
        <fullName evidence="8">SpoOB alpha-helical domain-containing protein</fullName>
    </recommendedName>
</protein>
<dbReference type="InterPro" id="IPR016122">
    <property type="entry name" value="SpoOB_C"/>
</dbReference>
<dbReference type="Pfam" id="PF14682">
    <property type="entry name" value="SPOB_ab"/>
    <property type="match status" value="1"/>
</dbReference>
<evidence type="ECO:0000256" key="1">
    <source>
        <dbReference type="ARBA" id="ARBA00022553"/>
    </source>
</evidence>
<dbReference type="AlphaFoldDB" id="A0A2T4U2U9"/>
<evidence type="ECO:0000313" key="6">
    <source>
        <dbReference type="EMBL" id="PTL37675.1"/>
    </source>
</evidence>
<proteinExistence type="predicted"/>
<keyword evidence="7" id="KW-1185">Reference proteome</keyword>
<evidence type="ECO:0008006" key="8">
    <source>
        <dbReference type="Google" id="ProtNLM"/>
    </source>
</evidence>